<keyword evidence="4" id="KW-1185">Reference proteome</keyword>
<dbReference type="Gene3D" id="3.40.50.2060">
    <property type="match status" value="1"/>
</dbReference>
<protein>
    <submittedName>
        <fullName evidence="3">Vacuolar protein sorting 45A</fullName>
    </submittedName>
</protein>
<dbReference type="OrthoDB" id="10266265at2759"/>
<dbReference type="RefSeq" id="XP_013755924.1">
    <property type="nucleotide sequence ID" value="XM_013900470.1"/>
</dbReference>
<feature type="compositionally biased region" description="Low complexity" evidence="2">
    <location>
        <begin position="598"/>
        <end position="617"/>
    </location>
</feature>
<feature type="region of interest" description="Disordered" evidence="2">
    <location>
        <begin position="598"/>
        <end position="635"/>
    </location>
</feature>
<dbReference type="SUPFAM" id="SSF56815">
    <property type="entry name" value="Sec1/munc18-like (SM) proteins"/>
    <property type="match status" value="1"/>
</dbReference>
<evidence type="ECO:0000256" key="1">
    <source>
        <dbReference type="ARBA" id="ARBA00009884"/>
    </source>
</evidence>
<dbReference type="InterPro" id="IPR027482">
    <property type="entry name" value="Sec1-like_dom2"/>
</dbReference>
<gene>
    <name evidence="3" type="ORF">AMSG_07417</name>
</gene>
<dbReference type="Gene3D" id="3.90.830.10">
    <property type="entry name" value="Syntaxin Binding Protein 1, Chain A, domain 2"/>
    <property type="match status" value="1"/>
</dbReference>
<dbReference type="InterPro" id="IPR043154">
    <property type="entry name" value="Sec-1-like_dom1"/>
</dbReference>
<name>A0A0L0DHA5_THETB</name>
<dbReference type="Proteomes" id="UP000054408">
    <property type="component" value="Unassembled WGS sequence"/>
</dbReference>
<evidence type="ECO:0000313" key="4">
    <source>
        <dbReference type="Proteomes" id="UP000054408"/>
    </source>
</evidence>
<reference evidence="3 4" key="1">
    <citation type="submission" date="2010-05" db="EMBL/GenBank/DDBJ databases">
        <title>The Genome Sequence of Thecamonas trahens ATCC 50062.</title>
        <authorList>
            <consortium name="The Broad Institute Genome Sequencing Platform"/>
            <person name="Russ C."/>
            <person name="Cuomo C."/>
            <person name="Shea T."/>
            <person name="Young S.K."/>
            <person name="Zeng Q."/>
            <person name="Koehrsen M."/>
            <person name="Haas B."/>
            <person name="Borodovsky M."/>
            <person name="Guigo R."/>
            <person name="Alvarado L."/>
            <person name="Berlin A."/>
            <person name="Bochicchio J."/>
            <person name="Borenstein D."/>
            <person name="Chapman S."/>
            <person name="Chen Z."/>
            <person name="Freedman E."/>
            <person name="Gellesch M."/>
            <person name="Goldberg J."/>
            <person name="Griggs A."/>
            <person name="Gujja S."/>
            <person name="Heilman E."/>
            <person name="Heiman D."/>
            <person name="Hepburn T."/>
            <person name="Howarth C."/>
            <person name="Jen D."/>
            <person name="Larson L."/>
            <person name="Mehta T."/>
            <person name="Park D."/>
            <person name="Pearson M."/>
            <person name="Roberts A."/>
            <person name="Saif S."/>
            <person name="Shenoy N."/>
            <person name="Sisk P."/>
            <person name="Stolte C."/>
            <person name="Sykes S."/>
            <person name="Thomson T."/>
            <person name="Walk T."/>
            <person name="White J."/>
            <person name="Yandava C."/>
            <person name="Burger G."/>
            <person name="Gray M.W."/>
            <person name="Holland P.W.H."/>
            <person name="King N."/>
            <person name="Lang F.B.F."/>
            <person name="Roger A.J."/>
            <person name="Ruiz-Trillo I."/>
            <person name="Lander E."/>
            <person name="Nusbaum C."/>
        </authorList>
    </citation>
    <scope>NUCLEOTIDE SEQUENCE [LARGE SCALE GENOMIC DNA]</scope>
    <source>
        <strain evidence="3 4">ATCC 50062</strain>
    </source>
</reference>
<dbReference type="AlphaFoldDB" id="A0A0L0DHA5"/>
<dbReference type="OMA" id="VHQLNNA"/>
<dbReference type="STRING" id="461836.A0A0L0DHA5"/>
<evidence type="ECO:0000313" key="3">
    <source>
        <dbReference type="EMBL" id="KNC51521.1"/>
    </source>
</evidence>
<dbReference type="Gene3D" id="3.40.50.1910">
    <property type="match status" value="1"/>
</dbReference>
<dbReference type="PANTHER" id="PTHR11679">
    <property type="entry name" value="VESICLE PROTEIN SORTING-ASSOCIATED"/>
    <property type="match status" value="1"/>
</dbReference>
<dbReference type="InterPro" id="IPR043127">
    <property type="entry name" value="Sec-1-like_dom3a"/>
</dbReference>
<organism evidence="3 4">
    <name type="scientific">Thecamonas trahens ATCC 50062</name>
    <dbReference type="NCBI Taxonomy" id="461836"/>
    <lineage>
        <taxon>Eukaryota</taxon>
        <taxon>Apusozoa</taxon>
        <taxon>Apusomonadida</taxon>
        <taxon>Apusomonadidae</taxon>
        <taxon>Thecamonas</taxon>
    </lineage>
</organism>
<dbReference type="eggNOG" id="KOG1299">
    <property type="taxonomic scope" value="Eukaryota"/>
</dbReference>
<proteinExistence type="inferred from homology"/>
<dbReference type="EMBL" id="GL349468">
    <property type="protein sequence ID" value="KNC51521.1"/>
    <property type="molecule type" value="Genomic_DNA"/>
</dbReference>
<dbReference type="InterPro" id="IPR001619">
    <property type="entry name" value="Sec1-like"/>
</dbReference>
<dbReference type="Pfam" id="PF00995">
    <property type="entry name" value="Sec1"/>
    <property type="match status" value="1"/>
</dbReference>
<dbReference type="PIRSF" id="PIRSF005715">
    <property type="entry name" value="VPS45_Sec1"/>
    <property type="match status" value="1"/>
</dbReference>
<dbReference type="GeneID" id="25566339"/>
<comment type="similarity">
    <text evidence="1">Belongs to the STXBP/unc-18/SEC1 family.</text>
</comment>
<evidence type="ECO:0000256" key="2">
    <source>
        <dbReference type="SAM" id="MobiDB-lite"/>
    </source>
</evidence>
<dbReference type="GO" id="GO:0016192">
    <property type="term" value="P:vesicle-mediated transport"/>
    <property type="evidence" value="ECO:0007669"/>
    <property type="project" value="InterPro"/>
</dbReference>
<dbReference type="Gene3D" id="1.25.40.60">
    <property type="match status" value="1"/>
</dbReference>
<dbReference type="InterPro" id="IPR036045">
    <property type="entry name" value="Sec1-like_sf"/>
</dbReference>
<sequence length="635" mass="70771">MSVEIGSVRVAAKGERQRRGDGDTALTPLRVNQPKMDIVQAVKEYVTNMISDVSGMKVLLLDTETLQMVSMAYTQSQILQREVYLVEKLELEREQMLHMKAVCFLRPTGENIAALARELRSPKYAEYHLFFSNTLLDAQVVELAHADEHEVVSQVHEYFADVWAVNPCVFSLNQPSIAGPTPDTWDALTFGRTVDGLFSTLLALKKRPNVRFAGRSEKASRLAEEVKYRMQQDAELFEFDLYGDYGSASGSRPLLLIMDRRDDPITPLLSQWTYQAMVHELLGITNQRVDLSGVRDVRKDMHEVVLSAEQDEFYRQVMYQNFGDLGVSLKELLDRFQAKTNSNKSVSTIADMKRFIEDYPEFKRMSGNVSKHVALTSELSRQVEERGLMACSELEQEMACSSSGHGEHLRALRALLDDTTTGNEDALRLVLIYALRYETNSSNACSQLVSALFERGLTQADVQLISDIVGYGGTSVRGGDLFKNKSILKKLKKRYRRGLEDIENVFTQHVTLLEEVIDEMFKGKLREEEYPYALGSPSRDPPSDIIVFFVGGMTYEEAAYAARLNASGTGVRIVVGGNYIHNSRSFLNQVAETMTNAAPSASAGASSSRVTTASGVRAKYRPGGSAGAGASSSRW</sequence>
<accession>A0A0L0DHA5</accession>